<sequence>MGTEPNIRITGGNVNAPIAMGTHARATVNTFGSPATEQLLDQLDRLLGEHETTVDEPAKARRDAADLRRELAEPEPDKSRILDALKRLSLRAAEVSVIVEVIGKIRDLWA</sequence>
<evidence type="ECO:0008006" key="4">
    <source>
        <dbReference type="Google" id="ProtNLM"/>
    </source>
</evidence>
<evidence type="ECO:0000313" key="2">
    <source>
        <dbReference type="EMBL" id="MFD1540723.1"/>
    </source>
</evidence>
<organism evidence="2 3">
    <name type="scientific">Nonomuraea guangzhouensis</name>
    <dbReference type="NCBI Taxonomy" id="1291555"/>
    <lineage>
        <taxon>Bacteria</taxon>
        <taxon>Bacillati</taxon>
        <taxon>Actinomycetota</taxon>
        <taxon>Actinomycetes</taxon>
        <taxon>Streptosporangiales</taxon>
        <taxon>Streptosporangiaceae</taxon>
        <taxon>Nonomuraea</taxon>
    </lineage>
</organism>
<dbReference type="RefSeq" id="WP_219527149.1">
    <property type="nucleotide sequence ID" value="NZ_JAHKRM010000001.1"/>
</dbReference>
<dbReference type="EMBL" id="JBHUCM010000019">
    <property type="protein sequence ID" value="MFD1540723.1"/>
    <property type="molecule type" value="Genomic_DNA"/>
</dbReference>
<comment type="caution">
    <text evidence="2">The sequence shown here is derived from an EMBL/GenBank/DDBJ whole genome shotgun (WGS) entry which is preliminary data.</text>
</comment>
<protein>
    <recommendedName>
        <fullName evidence="4">DUF4404 family protein</fullName>
    </recommendedName>
</protein>
<gene>
    <name evidence="2" type="ORF">ACFSJ0_26950</name>
</gene>
<reference evidence="3" key="1">
    <citation type="journal article" date="2019" name="Int. J. Syst. Evol. Microbiol.">
        <title>The Global Catalogue of Microorganisms (GCM) 10K type strain sequencing project: providing services to taxonomists for standard genome sequencing and annotation.</title>
        <authorList>
            <consortium name="The Broad Institute Genomics Platform"/>
            <consortium name="The Broad Institute Genome Sequencing Center for Infectious Disease"/>
            <person name="Wu L."/>
            <person name="Ma J."/>
        </authorList>
    </citation>
    <scope>NUCLEOTIDE SEQUENCE [LARGE SCALE GENOMIC DNA]</scope>
    <source>
        <strain evidence="3">CGMCC 1.15399</strain>
    </source>
</reference>
<name>A0ABW4GE89_9ACTN</name>
<proteinExistence type="predicted"/>
<accession>A0ABW4GE89</accession>
<feature type="region of interest" description="Disordered" evidence="1">
    <location>
        <begin position="50"/>
        <end position="72"/>
    </location>
</feature>
<keyword evidence="3" id="KW-1185">Reference proteome</keyword>
<evidence type="ECO:0000313" key="3">
    <source>
        <dbReference type="Proteomes" id="UP001597097"/>
    </source>
</evidence>
<dbReference type="Proteomes" id="UP001597097">
    <property type="component" value="Unassembled WGS sequence"/>
</dbReference>
<evidence type="ECO:0000256" key="1">
    <source>
        <dbReference type="SAM" id="MobiDB-lite"/>
    </source>
</evidence>